<comment type="similarity">
    <text evidence="1">Belongs to the Cyclase 1 superfamily.</text>
</comment>
<organism evidence="2 3">
    <name type="scientific">Sporothrix eucalyptigena</name>
    <dbReference type="NCBI Taxonomy" id="1812306"/>
    <lineage>
        <taxon>Eukaryota</taxon>
        <taxon>Fungi</taxon>
        <taxon>Dikarya</taxon>
        <taxon>Ascomycota</taxon>
        <taxon>Pezizomycotina</taxon>
        <taxon>Sordariomycetes</taxon>
        <taxon>Sordariomycetidae</taxon>
        <taxon>Ophiostomatales</taxon>
        <taxon>Ophiostomataceae</taxon>
        <taxon>Sporothrix</taxon>
    </lineage>
</organism>
<dbReference type="PANTHER" id="PTHR34861:SF11">
    <property type="entry name" value="CYCLASE"/>
    <property type="match status" value="1"/>
</dbReference>
<dbReference type="Proteomes" id="UP001642482">
    <property type="component" value="Unassembled WGS sequence"/>
</dbReference>
<name>A0ABP0B745_9PEZI</name>
<accession>A0ABP0B745</accession>
<evidence type="ECO:0000313" key="2">
    <source>
        <dbReference type="EMBL" id="CAK7215135.1"/>
    </source>
</evidence>
<proteinExistence type="inferred from homology"/>
<dbReference type="Pfam" id="PF04199">
    <property type="entry name" value="Cyclase"/>
    <property type="match status" value="1"/>
</dbReference>
<comment type="caution">
    <text evidence="2">The sequence shown here is derived from an EMBL/GenBank/DDBJ whole genome shotgun (WGS) entry which is preliminary data.</text>
</comment>
<gene>
    <name evidence="2" type="ORF">SEUCBS140593_002428</name>
</gene>
<dbReference type="InterPro" id="IPR037175">
    <property type="entry name" value="KFase_sf"/>
</dbReference>
<sequence length="273" mass="30188">MPVPPRPPFSALPLDPNGPAGNAWGLYDGDDDALGALNMLTPEVVSAAAASQIRSGLRVSLDWPLNKPYFPSFGRNAFQHKIESRLRTTAETEDQRSQWDGFRHYGYQKAKVFYNNKTQEEVESSDVLGIDAWVAHGGIVGRGVLLDYAGYAERHGITLDHFSPSGIPVEHLKEVVREQGVTFEPGDIVLIRVGFTVAYDTLTREEQMELPFREVPAFMGLSPTKGVPIGEMFDLEALRTQCVVHNRWTFFYASMPPRVPGSVASPPNAIAVF</sequence>
<dbReference type="EMBL" id="CAWUHD010000016">
    <property type="protein sequence ID" value="CAK7215135.1"/>
    <property type="molecule type" value="Genomic_DNA"/>
</dbReference>
<evidence type="ECO:0008006" key="4">
    <source>
        <dbReference type="Google" id="ProtNLM"/>
    </source>
</evidence>
<reference evidence="2 3" key="1">
    <citation type="submission" date="2024-01" db="EMBL/GenBank/DDBJ databases">
        <authorList>
            <person name="Allen C."/>
            <person name="Tagirdzhanova G."/>
        </authorList>
    </citation>
    <scope>NUCLEOTIDE SEQUENCE [LARGE SCALE GENOMIC DNA]</scope>
</reference>
<dbReference type="Gene3D" id="3.50.30.50">
    <property type="entry name" value="Putative cyclase"/>
    <property type="match status" value="2"/>
</dbReference>
<keyword evidence="3" id="KW-1185">Reference proteome</keyword>
<protein>
    <recommendedName>
        <fullName evidence="4">Cyclase</fullName>
    </recommendedName>
</protein>
<evidence type="ECO:0000256" key="1">
    <source>
        <dbReference type="ARBA" id="ARBA00007865"/>
    </source>
</evidence>
<dbReference type="InterPro" id="IPR007325">
    <property type="entry name" value="KFase/CYL"/>
</dbReference>
<dbReference type="PANTHER" id="PTHR34861">
    <property type="match status" value="1"/>
</dbReference>
<evidence type="ECO:0000313" key="3">
    <source>
        <dbReference type="Proteomes" id="UP001642482"/>
    </source>
</evidence>